<dbReference type="Pfam" id="PF00205">
    <property type="entry name" value="TPP_enzyme_M"/>
    <property type="match status" value="1"/>
</dbReference>
<dbReference type="PANTHER" id="PTHR18968">
    <property type="entry name" value="THIAMINE PYROPHOSPHATE ENZYMES"/>
    <property type="match status" value="1"/>
</dbReference>
<dbReference type="InterPro" id="IPR029035">
    <property type="entry name" value="DHS-like_NAD/FAD-binding_dom"/>
</dbReference>
<dbReference type="SUPFAM" id="SSF52467">
    <property type="entry name" value="DHS-like NAD/FAD-binding domain"/>
    <property type="match status" value="1"/>
</dbReference>
<name>A0ABV6V3H6_9ACTN</name>
<dbReference type="InterPro" id="IPR012001">
    <property type="entry name" value="Thiamin_PyroP_enz_TPP-bd_dom"/>
</dbReference>
<comment type="caution">
    <text evidence="1">The sequence shown here is derived from an EMBL/GenBank/DDBJ whole genome shotgun (WGS) entry which is preliminary data.</text>
</comment>
<dbReference type="Gene3D" id="3.40.50.1220">
    <property type="entry name" value="TPP-binding domain"/>
    <property type="match status" value="1"/>
</dbReference>
<dbReference type="InterPro" id="IPR000399">
    <property type="entry name" value="TPP-bd_CS"/>
</dbReference>
<dbReference type="Proteomes" id="UP001592582">
    <property type="component" value="Unassembled WGS sequence"/>
</dbReference>
<evidence type="ECO:0000313" key="1">
    <source>
        <dbReference type="EMBL" id="MFC1408274.1"/>
    </source>
</evidence>
<protein>
    <submittedName>
        <fullName evidence="1">Thiamine pyrophosphate-binding protein</fullName>
    </submittedName>
</protein>
<proteinExistence type="predicted"/>
<dbReference type="InterPro" id="IPR011766">
    <property type="entry name" value="TPP_enzyme_TPP-bd"/>
</dbReference>
<dbReference type="Gene3D" id="3.40.50.970">
    <property type="match status" value="2"/>
</dbReference>
<dbReference type="PANTHER" id="PTHR18968:SF13">
    <property type="entry name" value="ACETOLACTATE SYNTHASE CATALYTIC SUBUNIT, MITOCHONDRIAL"/>
    <property type="match status" value="1"/>
</dbReference>
<dbReference type="CDD" id="cd02002">
    <property type="entry name" value="TPP_BFDC"/>
    <property type="match status" value="1"/>
</dbReference>
<evidence type="ECO:0000313" key="2">
    <source>
        <dbReference type="Proteomes" id="UP001592582"/>
    </source>
</evidence>
<dbReference type="Pfam" id="PF02775">
    <property type="entry name" value="TPP_enzyme_C"/>
    <property type="match status" value="1"/>
</dbReference>
<dbReference type="CDD" id="cd07035">
    <property type="entry name" value="TPP_PYR_POX_like"/>
    <property type="match status" value="1"/>
</dbReference>
<gene>
    <name evidence="1" type="ORF">ACEZDG_03150</name>
</gene>
<organism evidence="1 2">
    <name type="scientific">Streptacidiphilus alkalitolerans</name>
    <dbReference type="NCBI Taxonomy" id="3342712"/>
    <lineage>
        <taxon>Bacteria</taxon>
        <taxon>Bacillati</taxon>
        <taxon>Actinomycetota</taxon>
        <taxon>Actinomycetes</taxon>
        <taxon>Kitasatosporales</taxon>
        <taxon>Streptomycetaceae</taxon>
        <taxon>Streptacidiphilus</taxon>
    </lineage>
</organism>
<dbReference type="EMBL" id="JBHEZX010000001">
    <property type="protein sequence ID" value="MFC1408274.1"/>
    <property type="molecule type" value="Genomic_DNA"/>
</dbReference>
<dbReference type="SUPFAM" id="SSF52518">
    <property type="entry name" value="Thiamin diphosphate-binding fold (THDP-binding)"/>
    <property type="match status" value="2"/>
</dbReference>
<reference evidence="1 2" key="1">
    <citation type="submission" date="2024-09" db="EMBL/GenBank/DDBJ databases">
        <authorList>
            <person name="Lee S.D."/>
        </authorList>
    </citation>
    <scope>NUCLEOTIDE SEQUENCE [LARGE SCALE GENOMIC DNA]</scope>
    <source>
        <strain evidence="1 2">N1-1</strain>
    </source>
</reference>
<dbReference type="Pfam" id="PF02776">
    <property type="entry name" value="TPP_enzyme_N"/>
    <property type="match status" value="1"/>
</dbReference>
<dbReference type="PROSITE" id="PS00187">
    <property type="entry name" value="TPP_ENZYMES"/>
    <property type="match status" value="1"/>
</dbReference>
<dbReference type="InterPro" id="IPR045229">
    <property type="entry name" value="TPP_enz"/>
</dbReference>
<keyword evidence="2" id="KW-1185">Reference proteome</keyword>
<dbReference type="InterPro" id="IPR012000">
    <property type="entry name" value="Thiamin_PyroP_enz_cen_dom"/>
</dbReference>
<sequence length="549" mass="57901">MTTAAGKFKLIEQFRADGLGLMFGNPGTVEQGFLDAADLDPEFHYILSLQETVAAGVADGYARASGGAALLQLHSGVGLGNGIGMLYQSMRGHTPLVVVAGDAGVRYDAMDAQMAADLVAMAKPVTKYATRVTDPQSLLRTIRRAVKIALTPPRGPVFVQLPMDVLDELNSEPVISAVVPRTDSLPAPSAVGAAVELLADAANPLILVGDGVSLAGAQRELARVAELLGADVWEVDASEVNLPASHPLRRGMTGHMFGEHSAELVAAADAVLIVGTYVFPEVFPSLVSPFKSGAKIVHVDLNTYEIAKNHPVDLGIAADPRATLAAIGGGLALQMPERRRRAAAERLAERTAQRDAEAAAVAAGPGPDAGNLELFLHRLATRTGGDLIVFDEALTNSPLVSKYLPPERPGDYHLTRGGSLGVGLPGAVGAKLARPDRLVVGFAGDGGSMYTYQALWTAVRHGVDAKFVVCNNRKYRLLDDNIDQYWRERGIPAHNFPSSFDLSSPEIDFVGLARSLGAEGTRVEKPAEAAAAADQMLKHSGPFLVDVQI</sequence>
<dbReference type="InterPro" id="IPR029061">
    <property type="entry name" value="THDP-binding"/>
</dbReference>
<accession>A0ABV6V3H6</accession>